<evidence type="ECO:0000256" key="4">
    <source>
        <dbReference type="ARBA" id="ARBA00022984"/>
    </source>
</evidence>
<dbReference type="GO" id="GO:0071555">
    <property type="term" value="P:cell wall organization"/>
    <property type="evidence" value="ECO:0007669"/>
    <property type="project" value="UniProtKB-KW"/>
</dbReference>
<dbReference type="GO" id="GO:0009252">
    <property type="term" value="P:peptidoglycan biosynthetic process"/>
    <property type="evidence" value="ECO:0007669"/>
    <property type="project" value="UniProtKB-UniPathway"/>
</dbReference>
<dbReference type="UniPathway" id="UPA00219"/>
<feature type="region of interest" description="Disordered" evidence="6">
    <location>
        <begin position="25"/>
        <end position="57"/>
    </location>
</feature>
<dbReference type="PROSITE" id="PS51257">
    <property type="entry name" value="PROKAR_LIPOPROTEIN"/>
    <property type="match status" value="1"/>
</dbReference>
<dbReference type="RefSeq" id="WP_105303289.1">
    <property type="nucleotide sequence ID" value="NZ_VUMN01000018.1"/>
</dbReference>
<keyword evidence="4" id="KW-0573">Peptidoglycan synthesis</keyword>
<proteinExistence type="predicted"/>
<evidence type="ECO:0000256" key="1">
    <source>
        <dbReference type="ARBA" id="ARBA00004752"/>
    </source>
</evidence>
<dbReference type="InterPro" id="IPR038063">
    <property type="entry name" value="Transpep_catalytic_dom"/>
</dbReference>
<dbReference type="Proteomes" id="UP000461880">
    <property type="component" value="Unassembled WGS sequence"/>
</dbReference>
<feature type="domain" description="L,D-TPase catalytic" evidence="8">
    <location>
        <begin position="141"/>
        <end position="213"/>
    </location>
</feature>
<dbReference type="CDD" id="cd16913">
    <property type="entry name" value="YkuD_like"/>
    <property type="match status" value="1"/>
</dbReference>
<feature type="compositionally biased region" description="Low complexity" evidence="6">
    <location>
        <begin position="25"/>
        <end position="46"/>
    </location>
</feature>
<evidence type="ECO:0000256" key="5">
    <source>
        <dbReference type="ARBA" id="ARBA00023316"/>
    </source>
</evidence>
<dbReference type="Gene3D" id="2.40.440.10">
    <property type="entry name" value="L,D-transpeptidase catalytic domain-like"/>
    <property type="match status" value="1"/>
</dbReference>
<gene>
    <name evidence="9" type="ORF">FYJ51_08115</name>
</gene>
<protein>
    <submittedName>
        <fullName evidence="9">L,D-transpeptidase family protein</fullName>
    </submittedName>
</protein>
<accession>A0A7X2NSR5</accession>
<keyword evidence="5" id="KW-0961">Cell wall biogenesis/degradation</keyword>
<dbReference type="SUPFAM" id="SSF141523">
    <property type="entry name" value="L,D-transpeptidase catalytic domain-like"/>
    <property type="match status" value="1"/>
</dbReference>
<feature type="chain" id="PRO_5030946537" evidence="7">
    <location>
        <begin position="29"/>
        <end position="233"/>
    </location>
</feature>
<feature type="signal peptide" evidence="7">
    <location>
        <begin position="1"/>
        <end position="28"/>
    </location>
</feature>
<evidence type="ECO:0000256" key="2">
    <source>
        <dbReference type="ARBA" id="ARBA00022679"/>
    </source>
</evidence>
<evidence type="ECO:0000313" key="9">
    <source>
        <dbReference type="EMBL" id="MSS58872.1"/>
    </source>
</evidence>
<keyword evidence="2" id="KW-0808">Transferase</keyword>
<dbReference type="GO" id="GO:0008360">
    <property type="term" value="P:regulation of cell shape"/>
    <property type="evidence" value="ECO:0007669"/>
    <property type="project" value="UniProtKB-KW"/>
</dbReference>
<dbReference type="InterPro" id="IPR005490">
    <property type="entry name" value="LD_TPept_cat_dom"/>
</dbReference>
<comment type="caution">
    <text evidence="9">The sequence shown here is derived from an EMBL/GenBank/DDBJ whole genome shotgun (WGS) entry which is preliminary data.</text>
</comment>
<name>A0A7X2NSR5_9FIRM</name>
<dbReference type="Pfam" id="PF03734">
    <property type="entry name" value="YkuD"/>
    <property type="match status" value="1"/>
</dbReference>
<keyword evidence="3" id="KW-0133">Cell shape</keyword>
<dbReference type="GO" id="GO:0016740">
    <property type="term" value="F:transferase activity"/>
    <property type="evidence" value="ECO:0007669"/>
    <property type="project" value="UniProtKB-KW"/>
</dbReference>
<evidence type="ECO:0000256" key="7">
    <source>
        <dbReference type="SAM" id="SignalP"/>
    </source>
</evidence>
<evidence type="ECO:0000256" key="6">
    <source>
        <dbReference type="SAM" id="MobiDB-lite"/>
    </source>
</evidence>
<evidence type="ECO:0000256" key="3">
    <source>
        <dbReference type="ARBA" id="ARBA00022960"/>
    </source>
</evidence>
<evidence type="ECO:0000259" key="8">
    <source>
        <dbReference type="Pfam" id="PF03734"/>
    </source>
</evidence>
<keyword evidence="10" id="KW-1185">Reference proteome</keyword>
<sequence>MHIRTICITCLCAALLSGCSAHQPEAPAAEPSATPTATPAETSVPENTSLPSVLGDWDPTDPLYGSDPSADGTALGCVGSDAVVNVIVYMNQGVTAVYDQDGTLIRALLCSPGKDRSCYGSWSGYSDEKTVTLGTERGAGWHSLYGGVYTPAYITIYDAILFHCVPYYSMSRDTLEVEEYKKLGTPASLGCIRLALGDLVWLYNHVGPGSTVTLSYSQTYEGDIPEAAELPES</sequence>
<comment type="pathway">
    <text evidence="1">Cell wall biogenesis; peptidoglycan biosynthesis.</text>
</comment>
<organism evidence="9 10">
    <name type="scientific">Stecheria intestinalis</name>
    <dbReference type="NCBI Taxonomy" id="2606630"/>
    <lineage>
        <taxon>Bacteria</taxon>
        <taxon>Bacillati</taxon>
        <taxon>Bacillota</taxon>
        <taxon>Erysipelotrichia</taxon>
        <taxon>Erysipelotrichales</taxon>
        <taxon>Erysipelotrichaceae</taxon>
        <taxon>Stecheria</taxon>
    </lineage>
</organism>
<dbReference type="AlphaFoldDB" id="A0A7X2NSR5"/>
<evidence type="ECO:0000313" key="10">
    <source>
        <dbReference type="Proteomes" id="UP000461880"/>
    </source>
</evidence>
<keyword evidence="7" id="KW-0732">Signal</keyword>
<reference evidence="9 10" key="1">
    <citation type="submission" date="2019-08" db="EMBL/GenBank/DDBJ databases">
        <title>In-depth cultivation of the pig gut microbiome towards novel bacterial diversity and tailored functional studies.</title>
        <authorList>
            <person name="Wylensek D."/>
            <person name="Hitch T.C.A."/>
            <person name="Clavel T."/>
        </authorList>
    </citation>
    <scope>NUCLEOTIDE SEQUENCE [LARGE SCALE GENOMIC DNA]</scope>
    <source>
        <strain evidence="9 10">Oil+RF-744-GAM-WT-6</strain>
    </source>
</reference>
<dbReference type="EMBL" id="VUMN01000018">
    <property type="protein sequence ID" value="MSS58872.1"/>
    <property type="molecule type" value="Genomic_DNA"/>
</dbReference>